<comment type="caution">
    <text evidence="1">The sequence shown here is derived from an EMBL/GenBank/DDBJ whole genome shotgun (WGS) entry which is preliminary data.</text>
</comment>
<gene>
    <name evidence="1" type="ORF">L2E82_37017</name>
</gene>
<dbReference type="EMBL" id="CM042015">
    <property type="protein sequence ID" value="KAI3708020.1"/>
    <property type="molecule type" value="Genomic_DNA"/>
</dbReference>
<evidence type="ECO:0000313" key="1">
    <source>
        <dbReference type="EMBL" id="KAI3708020.1"/>
    </source>
</evidence>
<protein>
    <submittedName>
        <fullName evidence="1">Uncharacterized protein</fullName>
    </submittedName>
</protein>
<sequence length="66" mass="7597">MEMKCSPFVDTQPRPPLERVDPPLSSFSRSFPFFSLYKIHTYIRSPHAIQQSNKSLLLRGFSVLGI</sequence>
<evidence type="ECO:0000313" key="2">
    <source>
        <dbReference type="Proteomes" id="UP001055811"/>
    </source>
</evidence>
<reference evidence="2" key="1">
    <citation type="journal article" date="2022" name="Mol. Ecol. Resour.">
        <title>The genomes of chicory, endive, great burdock and yacon provide insights into Asteraceae palaeo-polyploidization history and plant inulin production.</title>
        <authorList>
            <person name="Fan W."/>
            <person name="Wang S."/>
            <person name="Wang H."/>
            <person name="Wang A."/>
            <person name="Jiang F."/>
            <person name="Liu H."/>
            <person name="Zhao H."/>
            <person name="Xu D."/>
            <person name="Zhang Y."/>
        </authorList>
    </citation>
    <scope>NUCLEOTIDE SEQUENCE [LARGE SCALE GENOMIC DNA]</scope>
    <source>
        <strain evidence="2">cv. Punajuju</strain>
    </source>
</reference>
<name>A0ACB9ADJ2_CICIN</name>
<dbReference type="Proteomes" id="UP001055811">
    <property type="component" value="Linkage Group LG07"/>
</dbReference>
<accession>A0ACB9ADJ2</accession>
<reference evidence="1 2" key="2">
    <citation type="journal article" date="2022" name="Mol. Ecol. Resour.">
        <title>The genomes of chicory, endive, great burdock and yacon provide insights into Asteraceae paleo-polyploidization history and plant inulin production.</title>
        <authorList>
            <person name="Fan W."/>
            <person name="Wang S."/>
            <person name="Wang H."/>
            <person name="Wang A."/>
            <person name="Jiang F."/>
            <person name="Liu H."/>
            <person name="Zhao H."/>
            <person name="Xu D."/>
            <person name="Zhang Y."/>
        </authorList>
    </citation>
    <scope>NUCLEOTIDE SEQUENCE [LARGE SCALE GENOMIC DNA]</scope>
    <source>
        <strain evidence="2">cv. Punajuju</strain>
        <tissue evidence="1">Leaves</tissue>
    </source>
</reference>
<keyword evidence="2" id="KW-1185">Reference proteome</keyword>
<organism evidence="1 2">
    <name type="scientific">Cichorium intybus</name>
    <name type="common">Chicory</name>
    <dbReference type="NCBI Taxonomy" id="13427"/>
    <lineage>
        <taxon>Eukaryota</taxon>
        <taxon>Viridiplantae</taxon>
        <taxon>Streptophyta</taxon>
        <taxon>Embryophyta</taxon>
        <taxon>Tracheophyta</taxon>
        <taxon>Spermatophyta</taxon>
        <taxon>Magnoliopsida</taxon>
        <taxon>eudicotyledons</taxon>
        <taxon>Gunneridae</taxon>
        <taxon>Pentapetalae</taxon>
        <taxon>asterids</taxon>
        <taxon>campanulids</taxon>
        <taxon>Asterales</taxon>
        <taxon>Asteraceae</taxon>
        <taxon>Cichorioideae</taxon>
        <taxon>Cichorieae</taxon>
        <taxon>Cichoriinae</taxon>
        <taxon>Cichorium</taxon>
    </lineage>
</organism>
<proteinExistence type="predicted"/>